<reference evidence="2 3" key="1">
    <citation type="submission" date="2015-10" db="EMBL/GenBank/DDBJ databases">
        <authorList>
            <person name="Gilbert D.G."/>
        </authorList>
    </citation>
    <scope>NUCLEOTIDE SEQUENCE [LARGE SCALE GENOMIC DNA]</scope>
    <source>
        <strain evidence="2 3">NRRL B-16712</strain>
    </source>
</reference>
<comment type="caution">
    <text evidence="2">The sequence shown here is derived from an EMBL/GenBank/DDBJ whole genome shotgun (WGS) entry which is preliminary data.</text>
</comment>
<evidence type="ECO:0000313" key="3">
    <source>
        <dbReference type="Proteomes" id="UP000053244"/>
    </source>
</evidence>
<dbReference type="Pfam" id="PF05593">
    <property type="entry name" value="RHS_repeat"/>
    <property type="match status" value="9"/>
</dbReference>
<dbReference type="PANTHER" id="PTHR32305:SF15">
    <property type="entry name" value="PROTEIN RHSA-RELATED"/>
    <property type="match status" value="1"/>
</dbReference>
<dbReference type="InterPro" id="IPR031325">
    <property type="entry name" value="RHS_repeat"/>
</dbReference>
<evidence type="ECO:0000256" key="1">
    <source>
        <dbReference type="SAM" id="MobiDB-lite"/>
    </source>
</evidence>
<feature type="region of interest" description="Disordered" evidence="1">
    <location>
        <begin position="175"/>
        <end position="227"/>
    </location>
</feature>
<evidence type="ECO:0000313" key="2">
    <source>
        <dbReference type="EMBL" id="KUL25127.1"/>
    </source>
</evidence>
<dbReference type="InterPro" id="IPR050708">
    <property type="entry name" value="T6SS_VgrG/RHS"/>
</dbReference>
<dbReference type="NCBIfam" id="TIGR03696">
    <property type="entry name" value="Rhs_assc_core"/>
    <property type="match status" value="1"/>
</dbReference>
<dbReference type="InterPro" id="IPR022385">
    <property type="entry name" value="Rhs_assc_core"/>
</dbReference>
<keyword evidence="3" id="KW-1185">Reference proteome</keyword>
<dbReference type="SUPFAM" id="SSF69304">
    <property type="entry name" value="Tricorn protease N-terminal domain"/>
    <property type="match status" value="1"/>
</dbReference>
<evidence type="ECO:0008006" key="4">
    <source>
        <dbReference type="Google" id="ProtNLM"/>
    </source>
</evidence>
<protein>
    <recommendedName>
        <fullName evidence="4">Type IV secretion protein Rhs</fullName>
    </recommendedName>
</protein>
<dbReference type="EMBL" id="LLZH01000317">
    <property type="protein sequence ID" value="KUL25127.1"/>
    <property type="molecule type" value="Genomic_DNA"/>
</dbReference>
<gene>
    <name evidence="2" type="ORF">ADL15_41305</name>
</gene>
<proteinExistence type="predicted"/>
<sequence>MVGETDVYVHDDRGRLLAVTDAHGQTLRRAYDEWGHPVTVTDRNGAVVTMSWDDRGHLLRRDGFAYRYDDAGRVVEVSAGDAAIRYRYDGDNRTPSDIVDGEGGVTRVDVRNNLVRRVVDPDGVTVDFGYDDAGRLITTTDALGNTARLERDALGRVTAAVSPLGRRTTFDYDTRGHLAGRTDPGGRTWRYHHSPGGRLRAVTGPDGARQETEFGPHGEPAASIDPLGHRTTLHYDERGNPARRILPDGTKWDFTHDAMSRLTSTTDPAGATWLREYDPIGTLVATIDPAGVRRTATVDAKGRIAALHDGLTGSTFDYDRLGRATAHLRPDGTGAHAGYDRCGRRTTVTGPDGGVTRVEYTPGGRVARTVSPTGRVTVFEHDEAGRLAARVDGAGRRVDFRRDADGALVAVVRGDLVKTFEYGADGRLTARVTPGRGRSTYAHDAAGRIVAITDATGGTRRFVYDPAGRMTAAIDPLGGRTTYEHHPRGWVTRVTDPLGATVTFGYDEAGRLIQQVDPLGRRTSVEYDPAGRMISRTDGAGRTVRWSYDPSGRVTTITAGDGSPLTFRRDRLGRPVSASEGDDRVELGWDRAGRLISRSRGGRTVRHRYDADGRRTALIYPDGSEAGYTYDAGGLLASAGTVTLRRDALGRLIEAAGADGRLTWEYSGALGSAYTFIGRIGRRAAHLDHDAAGRVVHDGTRAYRYDAAGQLIAAGETRFRYDAAGRLVHDGAATCTYDAAGQLISRGDTTFGYDGAGRRVREGDREYRWDRFGRLSSAGGLPVRFDPLGELAEVAGQPVFWEPGPAGSPCWLGDRPVSTAGGAPWSIGTDRLVPDWQGTPDDRDAWGAPARAEPGIGYRGELEFAGLTWLRHRAYDPATHAFLSPDPLPPVAGTAFAANPYHYAGNDPIGHADPLGLRPVTDAELRAYRDEMSSGFFEDAGEWVGDNWEYIAAGAMIVGGIAVMATGVGGPIGAAMIGGALLSAGSSAGIQKFTTGEVDWGQVAVQGLIGGAAGGLGAGAGMLAGGARFLGTNPFVRGAVVGGIENVVGGAAARGFSGEDPFNPGGLATDLLLGGVTGGVGGKLGAGGRQGGDVPETIPIYRGTRHVLENDIAEETGMVMSDAARRAYAETGSLDEAMAASQRAHDRGVAEWGSEDYYAQAHGAFGTEIEQVSGQRSLISFTTDPKVAEDFAKGGTVWTTNVSPDQVIPQTLPGAGESEVLIRHMIEVERWTGSS</sequence>
<dbReference type="RefSeq" id="WP_067703976.1">
    <property type="nucleotide sequence ID" value="NZ_LLZH01000317.1"/>
</dbReference>
<organism evidence="2 3">
    <name type="scientific">Actinoplanes awajinensis subsp. mycoplanecinus</name>
    <dbReference type="NCBI Taxonomy" id="135947"/>
    <lineage>
        <taxon>Bacteria</taxon>
        <taxon>Bacillati</taxon>
        <taxon>Actinomycetota</taxon>
        <taxon>Actinomycetes</taxon>
        <taxon>Micromonosporales</taxon>
        <taxon>Micromonosporaceae</taxon>
        <taxon>Actinoplanes</taxon>
    </lineage>
</organism>
<dbReference type="AlphaFoldDB" id="A0A101JEB8"/>
<dbReference type="NCBIfam" id="TIGR01643">
    <property type="entry name" value="YD_repeat_2x"/>
    <property type="match status" value="9"/>
</dbReference>
<accession>A0A101JEB8</accession>
<dbReference type="InterPro" id="IPR006530">
    <property type="entry name" value="YD"/>
</dbReference>
<name>A0A101JEB8_9ACTN</name>
<dbReference type="PANTHER" id="PTHR32305">
    <property type="match status" value="1"/>
</dbReference>
<dbReference type="Proteomes" id="UP000053244">
    <property type="component" value="Unassembled WGS sequence"/>
</dbReference>
<dbReference type="Gene3D" id="2.180.10.10">
    <property type="entry name" value="RHS repeat-associated core"/>
    <property type="match status" value="4"/>
</dbReference>